<keyword evidence="2" id="KW-1185">Reference proteome</keyword>
<comment type="caution">
    <text evidence="1">The sequence shown here is derived from an EMBL/GenBank/DDBJ whole genome shotgun (WGS) entry which is preliminary data.</text>
</comment>
<sequence>MEDGDRCEATKNNYTRISKYRPVSLMSAVGKVDEAVLLRILKEFVDTWKALPGFHFGIRQGHSTNQQLLRLNDWTTRAFNHRKATGAFFLDVREGN</sequence>
<organism evidence="1 2">
    <name type="scientific">Zophobas morio</name>
    <dbReference type="NCBI Taxonomy" id="2755281"/>
    <lineage>
        <taxon>Eukaryota</taxon>
        <taxon>Metazoa</taxon>
        <taxon>Ecdysozoa</taxon>
        <taxon>Arthropoda</taxon>
        <taxon>Hexapoda</taxon>
        <taxon>Insecta</taxon>
        <taxon>Pterygota</taxon>
        <taxon>Neoptera</taxon>
        <taxon>Endopterygota</taxon>
        <taxon>Coleoptera</taxon>
        <taxon>Polyphaga</taxon>
        <taxon>Cucujiformia</taxon>
        <taxon>Tenebrionidae</taxon>
        <taxon>Zophobas</taxon>
    </lineage>
</organism>
<dbReference type="EMBL" id="JALNTZ010003964">
    <property type="protein sequence ID" value="KAJ3615684.1"/>
    <property type="molecule type" value="Genomic_DNA"/>
</dbReference>
<dbReference type="AlphaFoldDB" id="A0AA38LY61"/>
<reference evidence="1" key="1">
    <citation type="journal article" date="2023" name="G3 (Bethesda)">
        <title>Whole genome assemblies of Zophobas morio and Tenebrio molitor.</title>
        <authorList>
            <person name="Kaur S."/>
            <person name="Stinson S.A."/>
            <person name="diCenzo G.C."/>
        </authorList>
    </citation>
    <scope>NUCLEOTIDE SEQUENCE</scope>
    <source>
        <strain evidence="1">QUZm001</strain>
    </source>
</reference>
<dbReference type="Proteomes" id="UP001168821">
    <property type="component" value="Unassembled WGS sequence"/>
</dbReference>
<gene>
    <name evidence="1" type="ORF">Zmor_012379</name>
</gene>
<name>A0AA38LY61_9CUCU</name>
<proteinExistence type="predicted"/>
<accession>A0AA38LY61</accession>
<protein>
    <submittedName>
        <fullName evidence="1">Uncharacterized protein</fullName>
    </submittedName>
</protein>
<evidence type="ECO:0000313" key="1">
    <source>
        <dbReference type="EMBL" id="KAJ3615684.1"/>
    </source>
</evidence>
<evidence type="ECO:0000313" key="2">
    <source>
        <dbReference type="Proteomes" id="UP001168821"/>
    </source>
</evidence>